<evidence type="ECO:0000256" key="4">
    <source>
        <dbReference type="ARBA" id="ARBA00032912"/>
    </source>
</evidence>
<dbReference type="AlphaFoldDB" id="A0A0F9WC34"/>
<dbReference type="GO" id="GO:0009426">
    <property type="term" value="C:bacterial-type flagellum basal body, distal rod"/>
    <property type="evidence" value="ECO:0007669"/>
    <property type="project" value="InterPro"/>
</dbReference>
<evidence type="ECO:0000313" key="8">
    <source>
        <dbReference type="EMBL" id="KKO09928.1"/>
    </source>
</evidence>
<dbReference type="InterPro" id="IPR020013">
    <property type="entry name" value="Flagellar_FlgE/F/G"/>
</dbReference>
<dbReference type="PANTHER" id="PTHR30435:SF19">
    <property type="entry name" value="FLAGELLAR BASAL-BODY ROD PROTEIN FLGG"/>
    <property type="match status" value="1"/>
</dbReference>
<dbReference type="Pfam" id="PF22692">
    <property type="entry name" value="LlgE_F_G_D1"/>
    <property type="match status" value="1"/>
</dbReference>
<evidence type="ECO:0000259" key="7">
    <source>
        <dbReference type="Pfam" id="PF22692"/>
    </source>
</evidence>
<dbReference type="PROSITE" id="PS00588">
    <property type="entry name" value="FLAGELLA_BB_ROD"/>
    <property type="match status" value="1"/>
</dbReference>
<dbReference type="InterPro" id="IPR010930">
    <property type="entry name" value="Flg_bb/hook_C_dom"/>
</dbReference>
<dbReference type="PANTHER" id="PTHR30435">
    <property type="entry name" value="FLAGELLAR PROTEIN"/>
    <property type="match status" value="1"/>
</dbReference>
<proteinExistence type="inferred from homology"/>
<reference evidence="8" key="1">
    <citation type="journal article" date="2015" name="Nature">
        <title>Complex archaea that bridge the gap between prokaryotes and eukaryotes.</title>
        <authorList>
            <person name="Spang A."/>
            <person name="Saw J.H."/>
            <person name="Jorgensen S.L."/>
            <person name="Zaremba-Niedzwiedzka K."/>
            <person name="Martijn J."/>
            <person name="Lind A.E."/>
            <person name="van Eijk R."/>
            <person name="Schleper C."/>
            <person name="Guy L."/>
            <person name="Ettema T.J."/>
        </authorList>
    </citation>
    <scope>NUCLEOTIDE SEQUENCE</scope>
</reference>
<feature type="domain" description="Flagellar basal-body/hook protein C-terminal" evidence="6">
    <location>
        <begin position="216"/>
        <end position="259"/>
    </location>
</feature>
<dbReference type="InterPro" id="IPR012834">
    <property type="entry name" value="FlgG_G_neg"/>
</dbReference>
<dbReference type="EMBL" id="LAZR01000006">
    <property type="protein sequence ID" value="KKO09928.1"/>
    <property type="molecule type" value="Genomic_DNA"/>
</dbReference>
<dbReference type="NCBIfam" id="TIGR02488">
    <property type="entry name" value="flgG_G_neg"/>
    <property type="match status" value="1"/>
</dbReference>
<feature type="domain" description="Flagellar hook protein FlgE/F/G-like D1" evidence="7">
    <location>
        <begin position="96"/>
        <end position="158"/>
    </location>
</feature>
<dbReference type="InterPro" id="IPR019776">
    <property type="entry name" value="Flagellar_basal_body_rod_CS"/>
</dbReference>
<protein>
    <recommendedName>
        <fullName evidence="2">Flagellar basal-body rod protein FlgG</fullName>
    </recommendedName>
    <alternativeName>
        <fullName evidence="4">Distal rod protein</fullName>
    </alternativeName>
</protein>
<evidence type="ECO:0000259" key="6">
    <source>
        <dbReference type="Pfam" id="PF06429"/>
    </source>
</evidence>
<dbReference type="InterPro" id="IPR037925">
    <property type="entry name" value="FlgE/F/G-like"/>
</dbReference>
<dbReference type="GO" id="GO:0071978">
    <property type="term" value="P:bacterial-type flagellum-dependent swarming motility"/>
    <property type="evidence" value="ECO:0007669"/>
    <property type="project" value="TreeGrafter"/>
</dbReference>
<comment type="caution">
    <text evidence="8">The sequence shown here is derived from an EMBL/GenBank/DDBJ whole genome shotgun (WGS) entry which is preliminary data.</text>
</comment>
<dbReference type="InterPro" id="IPR001444">
    <property type="entry name" value="Flag_bb_rod_N"/>
</dbReference>
<accession>A0A0F9WC34</accession>
<evidence type="ECO:0000259" key="5">
    <source>
        <dbReference type="Pfam" id="PF00460"/>
    </source>
</evidence>
<dbReference type="SUPFAM" id="SSF117143">
    <property type="entry name" value="Flagellar hook protein flgE"/>
    <property type="match status" value="1"/>
</dbReference>
<gene>
    <name evidence="8" type="ORF">LCGC14_0034300</name>
</gene>
<comment type="similarity">
    <text evidence="1">Belongs to the flagella basal body rod proteins family.</text>
</comment>
<evidence type="ECO:0000256" key="2">
    <source>
        <dbReference type="ARBA" id="ARBA00017948"/>
    </source>
</evidence>
<feature type="domain" description="Flagellar basal body rod protein N-terminal" evidence="5">
    <location>
        <begin position="8"/>
        <end position="35"/>
    </location>
</feature>
<evidence type="ECO:0000256" key="1">
    <source>
        <dbReference type="ARBA" id="ARBA00009677"/>
    </source>
</evidence>
<dbReference type="InterPro" id="IPR053967">
    <property type="entry name" value="LlgE_F_G-like_D1"/>
</dbReference>
<dbReference type="NCBIfam" id="TIGR03506">
    <property type="entry name" value="FlgEFG_subfam"/>
    <property type="match status" value="2"/>
</dbReference>
<comment type="subunit">
    <text evidence="3">The basal body constitutes a major portion of the flagellar organelle and consists of four rings (L,P,S, and M) mounted on a central rod. The rod consists of about 26 subunits of FlgG in the distal portion, and FlgB, FlgC and FlgF are thought to build up the proximal portion of the rod with about 6 subunits each.</text>
</comment>
<dbReference type="Pfam" id="PF00460">
    <property type="entry name" value="Flg_bb_rod"/>
    <property type="match status" value="1"/>
</dbReference>
<evidence type="ECO:0000256" key="3">
    <source>
        <dbReference type="ARBA" id="ARBA00025933"/>
    </source>
</evidence>
<name>A0A0F9WC34_9ZZZZ</name>
<sequence length="261" mass="27739">MHSALWVSKTGLSAQDTMLTTISNNLANVATTGFKRDRPEFEDLLYQVKRQPGAQSTQDTQLPSGLQVGTGVKVVGTQKIHTMGSLQTTEQPLDMAINGKGFFQILMPDGNIGYTRDGSFHLDADGQIVTSNGFPLEPGIALPDNVQSFTVGEDGTVSITVFGDPAAQQIGNIQTADFINPAGLQSIGGNLFMETAASGAPQAGNPGQNGLGTVLQNTLENSNVSVVEELVNMITTQRAYEMNSKVISTADQMLQYISQNL</sequence>
<dbReference type="Pfam" id="PF06429">
    <property type="entry name" value="Flg_bbr_C"/>
    <property type="match status" value="1"/>
</dbReference>
<organism evidence="8">
    <name type="scientific">marine sediment metagenome</name>
    <dbReference type="NCBI Taxonomy" id="412755"/>
    <lineage>
        <taxon>unclassified sequences</taxon>
        <taxon>metagenomes</taxon>
        <taxon>ecological metagenomes</taxon>
    </lineage>
</organism>